<gene>
    <name evidence="4" type="ORF">MNBD_GAMMA04-272</name>
</gene>
<keyword evidence="2 4" id="KW-0012">Acyltransferase</keyword>
<dbReference type="GO" id="GO:0003841">
    <property type="term" value="F:1-acylglycerol-3-phosphate O-acyltransferase activity"/>
    <property type="evidence" value="ECO:0007669"/>
    <property type="project" value="UniProtKB-EC"/>
</dbReference>
<dbReference type="SMART" id="SM00563">
    <property type="entry name" value="PlsC"/>
    <property type="match status" value="1"/>
</dbReference>
<evidence type="ECO:0000259" key="3">
    <source>
        <dbReference type="SMART" id="SM00563"/>
    </source>
</evidence>
<evidence type="ECO:0000256" key="2">
    <source>
        <dbReference type="ARBA" id="ARBA00023315"/>
    </source>
</evidence>
<dbReference type="EMBL" id="UOFB01000066">
    <property type="protein sequence ID" value="VAW44948.1"/>
    <property type="molecule type" value="Genomic_DNA"/>
</dbReference>
<accession>A0A3B0VMU6</accession>
<dbReference type="CDD" id="cd07989">
    <property type="entry name" value="LPLAT_AGPAT-like"/>
    <property type="match status" value="1"/>
</dbReference>
<proteinExistence type="predicted"/>
<sequence>MKIIWFLRSVLFVLGQSISLVVFSILGQFTRLFSFKTRYGFMQYWARFCLIWLRWTCGVRYKLHGKENIDTTQAGLILSRHESAWETLALQEIFPRQAYVLKRELLKIPFFGWGMALLNPIAIDRAAGRKALTQLVSEGKSRLEHGDWVVIFPEGTRMPSQQLGKIHGGGALLATKAKAPVYLVAHNAGEHWAKNSFIKRPGVIDIYISPPLDVTDMSASEINQKVESWFTSHMIKSNTGEKNVDD</sequence>
<dbReference type="PANTHER" id="PTHR10434">
    <property type="entry name" value="1-ACYL-SN-GLYCEROL-3-PHOSPHATE ACYLTRANSFERASE"/>
    <property type="match status" value="1"/>
</dbReference>
<dbReference type="GO" id="GO:0006654">
    <property type="term" value="P:phosphatidic acid biosynthetic process"/>
    <property type="evidence" value="ECO:0007669"/>
    <property type="project" value="TreeGrafter"/>
</dbReference>
<dbReference type="Pfam" id="PF01553">
    <property type="entry name" value="Acyltransferase"/>
    <property type="match status" value="1"/>
</dbReference>
<dbReference type="InterPro" id="IPR002123">
    <property type="entry name" value="Plipid/glycerol_acylTrfase"/>
</dbReference>
<reference evidence="4" key="1">
    <citation type="submission" date="2018-06" db="EMBL/GenBank/DDBJ databases">
        <authorList>
            <person name="Zhirakovskaya E."/>
        </authorList>
    </citation>
    <scope>NUCLEOTIDE SEQUENCE</scope>
</reference>
<name>A0A3B0VMU6_9ZZZZ</name>
<dbReference type="EC" id="2.3.1.51" evidence="4"/>
<organism evidence="4">
    <name type="scientific">hydrothermal vent metagenome</name>
    <dbReference type="NCBI Taxonomy" id="652676"/>
    <lineage>
        <taxon>unclassified sequences</taxon>
        <taxon>metagenomes</taxon>
        <taxon>ecological metagenomes</taxon>
    </lineage>
</organism>
<evidence type="ECO:0000313" key="4">
    <source>
        <dbReference type="EMBL" id="VAW44948.1"/>
    </source>
</evidence>
<feature type="domain" description="Phospholipid/glycerol acyltransferase" evidence="3">
    <location>
        <begin position="75"/>
        <end position="189"/>
    </location>
</feature>
<dbReference type="PANTHER" id="PTHR10434:SF40">
    <property type="entry name" value="1-ACYL-SN-GLYCEROL-3-PHOSPHATE ACYLTRANSFERASE"/>
    <property type="match status" value="1"/>
</dbReference>
<dbReference type="AlphaFoldDB" id="A0A3B0VMU6"/>
<protein>
    <submittedName>
        <fullName evidence="4">Acyl-CoA:1-acyl-sn-glycerol-3-phosphate acyltransferase</fullName>
        <ecNumber evidence="4">2.3.1.51</ecNumber>
    </submittedName>
</protein>
<dbReference type="SUPFAM" id="SSF69593">
    <property type="entry name" value="Glycerol-3-phosphate (1)-acyltransferase"/>
    <property type="match status" value="1"/>
</dbReference>
<keyword evidence="1 4" id="KW-0808">Transferase</keyword>
<evidence type="ECO:0000256" key="1">
    <source>
        <dbReference type="ARBA" id="ARBA00022679"/>
    </source>
</evidence>